<evidence type="ECO:0000256" key="8">
    <source>
        <dbReference type="ARBA" id="ARBA00023136"/>
    </source>
</evidence>
<keyword evidence="6" id="KW-0029">Amino-acid transport</keyword>
<dbReference type="Proteomes" id="UP001230188">
    <property type="component" value="Unassembled WGS sequence"/>
</dbReference>
<evidence type="ECO:0000259" key="11">
    <source>
        <dbReference type="Pfam" id="PF01490"/>
    </source>
</evidence>
<comment type="subcellular location">
    <subcellularLocation>
        <location evidence="1">Vacuole membrane</location>
        <topology evidence="1">Multi-pass membrane protein</topology>
    </subcellularLocation>
</comment>
<dbReference type="GO" id="GO:0005290">
    <property type="term" value="F:L-histidine transmembrane transporter activity"/>
    <property type="evidence" value="ECO:0007669"/>
    <property type="project" value="TreeGrafter"/>
</dbReference>
<proteinExistence type="inferred from homology"/>
<dbReference type="GO" id="GO:0005774">
    <property type="term" value="C:vacuolar membrane"/>
    <property type="evidence" value="ECO:0007669"/>
    <property type="project" value="UniProtKB-SubCell"/>
</dbReference>
<dbReference type="InterPro" id="IPR013057">
    <property type="entry name" value="AA_transpt_TM"/>
</dbReference>
<keyword evidence="3" id="KW-0813">Transport</keyword>
<dbReference type="GO" id="GO:0015194">
    <property type="term" value="F:L-serine transmembrane transporter activity"/>
    <property type="evidence" value="ECO:0007669"/>
    <property type="project" value="TreeGrafter"/>
</dbReference>
<evidence type="ECO:0000256" key="7">
    <source>
        <dbReference type="ARBA" id="ARBA00022989"/>
    </source>
</evidence>
<evidence type="ECO:0000256" key="6">
    <source>
        <dbReference type="ARBA" id="ARBA00022970"/>
    </source>
</evidence>
<keyword evidence="13" id="KW-1185">Reference proteome</keyword>
<evidence type="ECO:0000256" key="10">
    <source>
        <dbReference type="SAM" id="Phobius"/>
    </source>
</evidence>
<dbReference type="EMBL" id="JAQMWT010000381">
    <property type="protein sequence ID" value="KAJ8602382.1"/>
    <property type="molecule type" value="Genomic_DNA"/>
</dbReference>
<dbReference type="GO" id="GO:0005302">
    <property type="term" value="F:L-tyrosine transmembrane transporter activity"/>
    <property type="evidence" value="ECO:0007669"/>
    <property type="project" value="TreeGrafter"/>
</dbReference>
<comment type="caution">
    <text evidence="12">The sequence shown here is derived from an EMBL/GenBank/DDBJ whole genome shotgun (WGS) entry which is preliminary data.</text>
</comment>
<keyword evidence="7 10" id="KW-1133">Transmembrane helix</keyword>
<feature type="transmembrane region" description="Helical" evidence="10">
    <location>
        <begin position="399"/>
        <end position="421"/>
    </location>
</feature>
<dbReference type="Pfam" id="PF01490">
    <property type="entry name" value="Aa_trans"/>
    <property type="match status" value="1"/>
</dbReference>
<reference evidence="12" key="1">
    <citation type="submission" date="2023-01" db="EMBL/GenBank/DDBJ databases">
        <title>Metagenome sequencing of chrysophaentin producing Chrysophaeum taylorii.</title>
        <authorList>
            <person name="Davison J."/>
            <person name="Bewley C."/>
        </authorList>
    </citation>
    <scope>NUCLEOTIDE SEQUENCE</scope>
    <source>
        <strain evidence="12">NIES-1699</strain>
    </source>
</reference>
<feature type="transmembrane region" description="Helical" evidence="10">
    <location>
        <begin position="176"/>
        <end position="194"/>
    </location>
</feature>
<dbReference type="PANTHER" id="PTHR22950:SF678">
    <property type="entry name" value="VACUOLAR AMINO ACID TRANSPORTER 5-RELATED"/>
    <property type="match status" value="1"/>
</dbReference>
<protein>
    <recommendedName>
        <fullName evidence="11">Amino acid transporter transmembrane domain-containing protein</fullName>
    </recommendedName>
</protein>
<comment type="similarity">
    <text evidence="2">Belongs to the amino acid/polyamine transporter 2 family.</text>
</comment>
<evidence type="ECO:0000313" key="13">
    <source>
        <dbReference type="Proteomes" id="UP001230188"/>
    </source>
</evidence>
<feature type="compositionally biased region" description="Low complexity" evidence="9">
    <location>
        <begin position="14"/>
        <end position="25"/>
    </location>
</feature>
<organism evidence="12 13">
    <name type="scientific">Chrysophaeum taylorii</name>
    <dbReference type="NCBI Taxonomy" id="2483200"/>
    <lineage>
        <taxon>Eukaryota</taxon>
        <taxon>Sar</taxon>
        <taxon>Stramenopiles</taxon>
        <taxon>Ochrophyta</taxon>
        <taxon>Pelagophyceae</taxon>
        <taxon>Pelagomonadales</taxon>
        <taxon>Pelagomonadaceae</taxon>
        <taxon>Chrysophaeum</taxon>
    </lineage>
</organism>
<keyword evidence="8 10" id="KW-0472">Membrane</keyword>
<evidence type="ECO:0000256" key="2">
    <source>
        <dbReference type="ARBA" id="ARBA00008066"/>
    </source>
</evidence>
<evidence type="ECO:0000256" key="5">
    <source>
        <dbReference type="ARBA" id="ARBA00022692"/>
    </source>
</evidence>
<gene>
    <name evidence="12" type="ORF">CTAYLR_004239</name>
</gene>
<keyword evidence="5 10" id="KW-0812">Transmembrane</keyword>
<feature type="transmembrane region" description="Helical" evidence="10">
    <location>
        <begin position="363"/>
        <end position="387"/>
    </location>
</feature>
<dbReference type="GO" id="GO:0005313">
    <property type="term" value="F:L-glutamate transmembrane transporter activity"/>
    <property type="evidence" value="ECO:0007669"/>
    <property type="project" value="TreeGrafter"/>
</dbReference>
<dbReference type="PANTHER" id="PTHR22950">
    <property type="entry name" value="AMINO ACID TRANSPORTER"/>
    <property type="match status" value="1"/>
</dbReference>
<evidence type="ECO:0000256" key="1">
    <source>
        <dbReference type="ARBA" id="ARBA00004128"/>
    </source>
</evidence>
<accession>A0AAD7XI49</accession>
<name>A0AAD7XI49_9STRA</name>
<keyword evidence="4" id="KW-0926">Vacuole</keyword>
<evidence type="ECO:0000256" key="9">
    <source>
        <dbReference type="SAM" id="MobiDB-lite"/>
    </source>
</evidence>
<dbReference type="GO" id="GO:0061459">
    <property type="term" value="F:L-arginine transmembrane transporter activity"/>
    <property type="evidence" value="ECO:0007669"/>
    <property type="project" value="TreeGrafter"/>
</dbReference>
<feature type="transmembrane region" description="Helical" evidence="10">
    <location>
        <begin position="67"/>
        <end position="87"/>
    </location>
</feature>
<dbReference type="AlphaFoldDB" id="A0AAD7XI49"/>
<feature type="transmembrane region" description="Helical" evidence="10">
    <location>
        <begin position="338"/>
        <end position="357"/>
    </location>
</feature>
<evidence type="ECO:0000256" key="3">
    <source>
        <dbReference type="ARBA" id="ARBA00022448"/>
    </source>
</evidence>
<feature type="transmembrane region" description="Helical" evidence="10">
    <location>
        <begin position="254"/>
        <end position="274"/>
    </location>
</feature>
<sequence length="422" mass="44779">MPTASPIRGSGFDTTSLETSSSENSKQGPSVERPGSLLSCSFNLANTVLGSGMLGLPLAFANVGSGLGIALLGVFGALSALGLHLLAQCAEKVPDGAATFRSVAELAAPRFASLIDVAIGLKCFGVATSYLIVVGDSMPRVIHHGIWRRREPWLVLAVLVVAPLSALEKLDGLKFTSGLSLAFVAYLTIMIIALQLSYDCDDDDNCGSSSRVADLGLRATKTLPVFVYGYTCHQNMFSVCNEIASPTRLRIDTVILVSISVAFCVYLAVGLAGFDTFGTHVEGDILTNYSASPVVATARVFVAFLVSLSYPLQCHPSRACVFSLLESRHPDIRQNTKARLVFTAAFLALSFLIASAVKSLSLVMSLVGATGSTAISYILPGGIYYYLYKDDPRQSALKCRLAFSLFAFGLCVVPTALVLIFI</sequence>
<feature type="domain" description="Amino acid transporter transmembrane" evidence="11">
    <location>
        <begin position="34"/>
        <end position="412"/>
    </location>
</feature>
<evidence type="ECO:0000313" key="12">
    <source>
        <dbReference type="EMBL" id="KAJ8602382.1"/>
    </source>
</evidence>
<feature type="region of interest" description="Disordered" evidence="9">
    <location>
        <begin position="1"/>
        <end position="32"/>
    </location>
</feature>
<evidence type="ECO:0000256" key="4">
    <source>
        <dbReference type="ARBA" id="ARBA00022554"/>
    </source>
</evidence>
<feature type="transmembrane region" description="Helical" evidence="10">
    <location>
        <begin position="107"/>
        <end position="133"/>
    </location>
</feature>
<dbReference type="GO" id="GO:0015189">
    <property type="term" value="F:L-lysine transmembrane transporter activity"/>
    <property type="evidence" value="ECO:0007669"/>
    <property type="project" value="TreeGrafter"/>
</dbReference>
<feature type="transmembrane region" description="Helical" evidence="10">
    <location>
        <begin position="294"/>
        <end position="312"/>
    </location>
</feature>